<comment type="subcellular location">
    <subcellularLocation>
        <location evidence="1">Nucleus</location>
    </subcellularLocation>
</comment>
<dbReference type="RefSeq" id="XP_067814649.1">
    <property type="nucleotide sequence ID" value="XM_067958365.1"/>
</dbReference>
<feature type="region of interest" description="Disordered" evidence="3">
    <location>
        <begin position="1"/>
        <end position="35"/>
    </location>
</feature>
<dbReference type="OrthoDB" id="429427at2759"/>
<gene>
    <name evidence="4" type="ORF">CCR75_000257</name>
</gene>
<dbReference type="PANTHER" id="PTHR12214:SF0">
    <property type="entry name" value="LD29489P"/>
    <property type="match status" value="1"/>
</dbReference>
<dbReference type="KEGG" id="blac:94344036"/>
<accession>A0A976FE87</accession>
<keyword evidence="5" id="KW-1185">Reference proteome</keyword>
<evidence type="ECO:0000313" key="5">
    <source>
        <dbReference type="Proteomes" id="UP000294530"/>
    </source>
</evidence>
<feature type="region of interest" description="Disordered" evidence="3">
    <location>
        <begin position="246"/>
        <end position="268"/>
    </location>
</feature>
<dbReference type="AlphaFoldDB" id="A0A976FE87"/>
<dbReference type="GO" id="GO:0000398">
    <property type="term" value="P:mRNA splicing, via spliceosome"/>
    <property type="evidence" value="ECO:0007669"/>
    <property type="project" value="InterPro"/>
</dbReference>
<evidence type="ECO:0000256" key="3">
    <source>
        <dbReference type="SAM" id="MobiDB-lite"/>
    </source>
</evidence>
<protein>
    <recommendedName>
        <fullName evidence="6">GCF C-terminal domain-containing protein</fullName>
    </recommendedName>
</protein>
<dbReference type="GO" id="GO:0003677">
    <property type="term" value="F:DNA binding"/>
    <property type="evidence" value="ECO:0007669"/>
    <property type="project" value="InterPro"/>
</dbReference>
<evidence type="ECO:0008006" key="6">
    <source>
        <dbReference type="Google" id="ProtNLM"/>
    </source>
</evidence>
<feature type="region of interest" description="Disordered" evidence="3">
    <location>
        <begin position="68"/>
        <end position="120"/>
    </location>
</feature>
<reference evidence="4 5" key="1">
    <citation type="journal article" date="2021" name="Genome Biol.">
        <title>AFLAP: assembly-free linkage analysis pipeline using k-mers from genome sequencing data.</title>
        <authorList>
            <person name="Fletcher K."/>
            <person name="Zhang L."/>
            <person name="Gil J."/>
            <person name="Han R."/>
            <person name="Cavanaugh K."/>
            <person name="Michelmore R."/>
        </authorList>
    </citation>
    <scope>NUCLEOTIDE SEQUENCE [LARGE SCALE GENOMIC DNA]</scope>
    <source>
        <strain evidence="4 5">SF5</strain>
    </source>
</reference>
<feature type="compositionally biased region" description="Basic and acidic residues" evidence="3">
    <location>
        <begin position="15"/>
        <end position="25"/>
    </location>
</feature>
<keyword evidence="2" id="KW-0539">Nucleus</keyword>
<sequence>MFRVKDKKGGGRKRRDVEVENDHEAAVASQNDNLISGFDSVSSSSAVEVESELQELVKLRQGRFRPVKSAMSFSSKSTTVRTSGSSSSRSTAAVSVDTNGLLSFDDEEHQNKQKQRKMRPNLVVSSSVEVEIEEQVPGKYSAQMLTSLRSEQRVLLSHKKEEVTEDTAMQMEQGIDEDTTDHVIETEEEEFISLEGGKKKLKLSKDRVTFGKQSDNVEMLKTTEVVEALSEEDEEESQRWEEELMSRGGHRVPAVSKPTDSSQDGQPIYPTRRKVATVSLGSVLGKLEKSLEITTLEDERTLRELARLETEVALIEKTNMHQQEELLVSSEEFEYFQDIEDFVKGLSFCLREKIRVIEVKKEEIMNEREQQVRKIRQEEKLAIEAEVKFYVNSGVLQPGAIFGQFRDNYEDAKVEPHTNIQHEACILKHQHHYTDPYKVASQSEDDDLFADTIDEMNSLEHVYGRFQEWKAKFPQVYKSTYCELAQTKLFAPYVQAEVLYWDPLTAADAMTTFDDFLWHRILRQHVRRIGGFDAVDGPMLYQIRNILLEKVYAAVSRYFDPFSNLHSRSLSLILEEITRHGYLSSVEDMVQSLVNVALEAFSSEASVIIIVAIDESTAESSNDINVFSRYLLKRFNALLDNLLTLFVALPSGPIAAAGFQCLLQVLDQVLAYARFSQDRQSMKQMNTAMQVVRKLSGSSYLLQLLKVPNQERELKHMLTLFEPFI</sequence>
<dbReference type="PANTHER" id="PTHR12214">
    <property type="entry name" value="GC-RICH SEQUENCE DNA-BINDING FACTOR"/>
    <property type="match status" value="1"/>
</dbReference>
<dbReference type="GeneID" id="94344036"/>
<proteinExistence type="predicted"/>
<dbReference type="EMBL" id="SHOA02000002">
    <property type="protein sequence ID" value="TDH65150.1"/>
    <property type="molecule type" value="Genomic_DNA"/>
</dbReference>
<name>A0A976FE87_BRELC</name>
<organism evidence="4 5">
    <name type="scientific">Bremia lactucae</name>
    <name type="common">Lettuce downy mildew</name>
    <dbReference type="NCBI Taxonomy" id="4779"/>
    <lineage>
        <taxon>Eukaryota</taxon>
        <taxon>Sar</taxon>
        <taxon>Stramenopiles</taxon>
        <taxon>Oomycota</taxon>
        <taxon>Peronosporomycetes</taxon>
        <taxon>Peronosporales</taxon>
        <taxon>Peronosporaceae</taxon>
        <taxon>Bremia</taxon>
    </lineage>
</organism>
<dbReference type="GO" id="GO:0005634">
    <property type="term" value="C:nucleus"/>
    <property type="evidence" value="ECO:0007669"/>
    <property type="project" value="UniProtKB-SubCell"/>
</dbReference>
<evidence type="ECO:0000256" key="1">
    <source>
        <dbReference type="ARBA" id="ARBA00004123"/>
    </source>
</evidence>
<evidence type="ECO:0000256" key="2">
    <source>
        <dbReference type="ARBA" id="ARBA00023242"/>
    </source>
</evidence>
<evidence type="ECO:0000313" key="4">
    <source>
        <dbReference type="EMBL" id="TDH65150.1"/>
    </source>
</evidence>
<dbReference type="Proteomes" id="UP000294530">
    <property type="component" value="Unassembled WGS sequence"/>
</dbReference>
<dbReference type="InterPro" id="IPR012890">
    <property type="entry name" value="GCFC2-like"/>
</dbReference>
<comment type="caution">
    <text evidence="4">The sequence shown here is derived from an EMBL/GenBank/DDBJ whole genome shotgun (WGS) entry which is preliminary data.</text>
</comment>
<feature type="compositionally biased region" description="Low complexity" evidence="3">
    <location>
        <begin position="74"/>
        <end position="95"/>
    </location>
</feature>